<name>A0ABQ7V1L0_SOLTU</name>
<sequence length="173" mass="19266">MNRIISIFDSIFDICFCNFRYFDSVFDPLLKWQKLPFPLPTSSRLQTTATATVSATSSTQQPPVDQQVAIAQQQSGHLDHNAQNQRFQPNYRSAKGKGIAANACGTDDTLNAERNDGPSHYSNPNLTKDQYEQLISMMQQFQMNNAGETNEDQMSSGAVNFAGPFNEEASGDW</sequence>
<feature type="region of interest" description="Disordered" evidence="1">
    <location>
        <begin position="147"/>
        <end position="173"/>
    </location>
</feature>
<organism evidence="2 3">
    <name type="scientific">Solanum tuberosum</name>
    <name type="common">Potato</name>
    <dbReference type="NCBI Taxonomy" id="4113"/>
    <lineage>
        <taxon>Eukaryota</taxon>
        <taxon>Viridiplantae</taxon>
        <taxon>Streptophyta</taxon>
        <taxon>Embryophyta</taxon>
        <taxon>Tracheophyta</taxon>
        <taxon>Spermatophyta</taxon>
        <taxon>Magnoliopsida</taxon>
        <taxon>eudicotyledons</taxon>
        <taxon>Gunneridae</taxon>
        <taxon>Pentapetalae</taxon>
        <taxon>asterids</taxon>
        <taxon>lamiids</taxon>
        <taxon>Solanales</taxon>
        <taxon>Solanaceae</taxon>
        <taxon>Solanoideae</taxon>
        <taxon>Solaneae</taxon>
        <taxon>Solanum</taxon>
    </lineage>
</organism>
<protein>
    <submittedName>
        <fullName evidence="2">Uncharacterized protein</fullName>
    </submittedName>
</protein>
<gene>
    <name evidence="2" type="ORF">KY290_020373</name>
</gene>
<comment type="caution">
    <text evidence="2">The sequence shown here is derived from an EMBL/GenBank/DDBJ whole genome shotgun (WGS) entry which is preliminary data.</text>
</comment>
<evidence type="ECO:0000313" key="3">
    <source>
        <dbReference type="Proteomes" id="UP000826656"/>
    </source>
</evidence>
<evidence type="ECO:0000256" key="1">
    <source>
        <dbReference type="SAM" id="MobiDB-lite"/>
    </source>
</evidence>
<keyword evidence="3" id="KW-1185">Reference proteome</keyword>
<proteinExistence type="predicted"/>
<reference evidence="2 3" key="1">
    <citation type="journal article" date="2021" name="bioRxiv">
        <title>Chromosome-scale and haplotype-resolved genome assembly of a tetraploid potato cultivar.</title>
        <authorList>
            <person name="Sun H."/>
            <person name="Jiao W.-B."/>
            <person name="Krause K."/>
            <person name="Campoy J.A."/>
            <person name="Goel M."/>
            <person name="Folz-Donahue K."/>
            <person name="Kukat C."/>
            <person name="Huettel B."/>
            <person name="Schneeberger K."/>
        </authorList>
    </citation>
    <scope>NUCLEOTIDE SEQUENCE [LARGE SCALE GENOMIC DNA]</scope>
    <source>
        <strain evidence="2">SolTubOtavaFocal</strain>
        <tissue evidence="2">Leaves</tissue>
    </source>
</reference>
<dbReference type="Proteomes" id="UP000826656">
    <property type="component" value="Unassembled WGS sequence"/>
</dbReference>
<dbReference type="EMBL" id="JAIVGD010000015">
    <property type="protein sequence ID" value="KAH0756880.1"/>
    <property type="molecule type" value="Genomic_DNA"/>
</dbReference>
<feature type="compositionally biased region" description="Polar residues" evidence="1">
    <location>
        <begin position="147"/>
        <end position="158"/>
    </location>
</feature>
<accession>A0ABQ7V1L0</accession>
<evidence type="ECO:0000313" key="2">
    <source>
        <dbReference type="EMBL" id="KAH0756880.1"/>
    </source>
</evidence>